<dbReference type="EMBL" id="JAKJXP020000025">
    <property type="protein sequence ID" value="KAK7753813.1"/>
    <property type="molecule type" value="Genomic_DNA"/>
</dbReference>
<evidence type="ECO:0000256" key="1">
    <source>
        <dbReference type="ARBA" id="ARBA00004141"/>
    </source>
</evidence>
<evidence type="ECO:0000313" key="9">
    <source>
        <dbReference type="Proteomes" id="UP001320420"/>
    </source>
</evidence>
<feature type="transmembrane region" description="Helical" evidence="7">
    <location>
        <begin position="105"/>
        <end position="122"/>
    </location>
</feature>
<dbReference type="PANTHER" id="PTHR43791:SF57">
    <property type="entry name" value="MAJOR FACILITATOR SUPERFAMILY (MFS) PROFILE DOMAIN-CONTAINING PROTEIN"/>
    <property type="match status" value="1"/>
</dbReference>
<evidence type="ECO:0000313" key="8">
    <source>
        <dbReference type="EMBL" id="KAK7753813.1"/>
    </source>
</evidence>
<proteinExistence type="predicted"/>
<feature type="region of interest" description="Disordered" evidence="6">
    <location>
        <begin position="1"/>
        <end position="22"/>
    </location>
</feature>
<evidence type="ECO:0000256" key="6">
    <source>
        <dbReference type="SAM" id="MobiDB-lite"/>
    </source>
</evidence>
<keyword evidence="4 7" id="KW-1133">Transmembrane helix</keyword>
<evidence type="ECO:0000256" key="2">
    <source>
        <dbReference type="ARBA" id="ARBA00022448"/>
    </source>
</evidence>
<comment type="subcellular location">
    <subcellularLocation>
        <location evidence="1">Membrane</location>
        <topology evidence="1">Multi-pass membrane protein</topology>
    </subcellularLocation>
</comment>
<evidence type="ECO:0000256" key="7">
    <source>
        <dbReference type="SAM" id="Phobius"/>
    </source>
</evidence>
<name>A0AAN9YPE3_9PEZI</name>
<dbReference type="Proteomes" id="UP001320420">
    <property type="component" value="Unassembled WGS sequence"/>
</dbReference>
<dbReference type="SUPFAM" id="SSF103473">
    <property type="entry name" value="MFS general substrate transporter"/>
    <property type="match status" value="1"/>
</dbReference>
<gene>
    <name evidence="8" type="ORF">SLS62_004179</name>
</gene>
<keyword evidence="9" id="KW-1185">Reference proteome</keyword>
<dbReference type="Gene3D" id="1.20.1250.20">
    <property type="entry name" value="MFS general substrate transporter like domains"/>
    <property type="match status" value="1"/>
</dbReference>
<dbReference type="GO" id="GO:0016020">
    <property type="term" value="C:membrane"/>
    <property type="evidence" value="ECO:0007669"/>
    <property type="project" value="UniProtKB-SubCell"/>
</dbReference>
<keyword evidence="2" id="KW-0813">Transport</keyword>
<protein>
    <recommendedName>
        <fullName evidence="10">Major facilitator superfamily (MFS) profile domain-containing protein</fullName>
    </recommendedName>
</protein>
<dbReference type="PANTHER" id="PTHR43791">
    <property type="entry name" value="PERMEASE-RELATED"/>
    <property type="match status" value="1"/>
</dbReference>
<feature type="transmembrane region" description="Helical" evidence="7">
    <location>
        <begin position="56"/>
        <end position="73"/>
    </location>
</feature>
<dbReference type="AlphaFoldDB" id="A0AAN9YPE3"/>
<evidence type="ECO:0000256" key="4">
    <source>
        <dbReference type="ARBA" id="ARBA00022989"/>
    </source>
</evidence>
<keyword evidence="5 7" id="KW-0472">Membrane</keyword>
<accession>A0AAN9YPE3</accession>
<evidence type="ECO:0008006" key="10">
    <source>
        <dbReference type="Google" id="ProtNLM"/>
    </source>
</evidence>
<dbReference type="InterPro" id="IPR036259">
    <property type="entry name" value="MFS_trans_sf"/>
</dbReference>
<reference evidence="8 9" key="1">
    <citation type="submission" date="2024-02" db="EMBL/GenBank/DDBJ databases">
        <title>De novo assembly and annotation of 12 fungi associated with fruit tree decline syndrome in Ontario, Canada.</title>
        <authorList>
            <person name="Sulman M."/>
            <person name="Ellouze W."/>
            <person name="Ilyukhin E."/>
        </authorList>
    </citation>
    <scope>NUCLEOTIDE SEQUENCE [LARGE SCALE GENOMIC DNA]</scope>
    <source>
        <strain evidence="8 9">M11/M66-122</strain>
    </source>
</reference>
<feature type="transmembrane region" description="Helical" evidence="7">
    <location>
        <begin position="129"/>
        <end position="148"/>
    </location>
</feature>
<evidence type="ECO:0000256" key="3">
    <source>
        <dbReference type="ARBA" id="ARBA00022692"/>
    </source>
</evidence>
<dbReference type="GO" id="GO:0022857">
    <property type="term" value="F:transmembrane transporter activity"/>
    <property type="evidence" value="ECO:0007669"/>
    <property type="project" value="TreeGrafter"/>
</dbReference>
<feature type="compositionally biased region" description="Basic and acidic residues" evidence="6">
    <location>
        <begin position="13"/>
        <end position="22"/>
    </location>
</feature>
<evidence type="ECO:0000256" key="5">
    <source>
        <dbReference type="ARBA" id="ARBA00023136"/>
    </source>
</evidence>
<sequence length="176" mass="19348">MTSRDITQSEASETQRSHVDSNARNVAEKPLMDYGSDAVETQGFDAQATKRLLRKVDWTLVPFLALLYLLSFLDRTNIGNARLAGLEEDLANLGYTAHTAQLMTVPPYVVACLFCIGAGFLADRWRQRGIFMIFFNLVGIIGFVMQIATTNNAIKYAGTFFAASGVSAAASPKIWQ</sequence>
<feature type="compositionally biased region" description="Polar residues" evidence="6">
    <location>
        <begin position="1"/>
        <end position="12"/>
    </location>
</feature>
<comment type="caution">
    <text evidence="8">The sequence shown here is derived from an EMBL/GenBank/DDBJ whole genome shotgun (WGS) entry which is preliminary data.</text>
</comment>
<organism evidence="8 9">
    <name type="scientific">Diatrype stigma</name>
    <dbReference type="NCBI Taxonomy" id="117547"/>
    <lineage>
        <taxon>Eukaryota</taxon>
        <taxon>Fungi</taxon>
        <taxon>Dikarya</taxon>
        <taxon>Ascomycota</taxon>
        <taxon>Pezizomycotina</taxon>
        <taxon>Sordariomycetes</taxon>
        <taxon>Xylariomycetidae</taxon>
        <taxon>Xylariales</taxon>
        <taxon>Diatrypaceae</taxon>
        <taxon>Diatrype</taxon>
    </lineage>
</organism>
<keyword evidence="3 7" id="KW-0812">Transmembrane</keyword>